<dbReference type="EMBL" id="HG994369">
    <property type="protein sequence ID" value="CAF1923931.1"/>
    <property type="molecule type" value="Genomic_DNA"/>
</dbReference>
<dbReference type="AlphaFoldDB" id="A0A816KQ57"/>
<organism evidence="2">
    <name type="scientific">Brassica napus</name>
    <name type="common">Rape</name>
    <dbReference type="NCBI Taxonomy" id="3708"/>
    <lineage>
        <taxon>Eukaryota</taxon>
        <taxon>Viridiplantae</taxon>
        <taxon>Streptophyta</taxon>
        <taxon>Embryophyta</taxon>
        <taxon>Tracheophyta</taxon>
        <taxon>Spermatophyta</taxon>
        <taxon>Magnoliopsida</taxon>
        <taxon>eudicotyledons</taxon>
        <taxon>Gunneridae</taxon>
        <taxon>Pentapetalae</taxon>
        <taxon>rosids</taxon>
        <taxon>malvids</taxon>
        <taxon>Brassicales</taxon>
        <taxon>Brassicaceae</taxon>
        <taxon>Brassiceae</taxon>
        <taxon>Brassica</taxon>
    </lineage>
</organism>
<proteinExistence type="predicted"/>
<gene>
    <name evidence="2" type="ORF">DARMORV10_C05P04340.1</name>
</gene>
<dbReference type="PROSITE" id="PS50897">
    <property type="entry name" value="CTLH"/>
    <property type="match status" value="1"/>
</dbReference>
<evidence type="ECO:0000313" key="2">
    <source>
        <dbReference type="EMBL" id="CAF1923931.1"/>
    </source>
</evidence>
<accession>A0A816KQ57</accession>
<name>A0A816KQ57_BRANA</name>
<reference evidence="2" key="1">
    <citation type="submission" date="2021-01" db="EMBL/GenBank/DDBJ databases">
        <authorList>
            <consortium name="Genoscope - CEA"/>
            <person name="William W."/>
        </authorList>
    </citation>
    <scope>NUCLEOTIDE SEQUENCE</scope>
</reference>
<dbReference type="Proteomes" id="UP001295469">
    <property type="component" value="Chromosome C05"/>
</dbReference>
<dbReference type="InterPro" id="IPR006595">
    <property type="entry name" value="CTLH_C"/>
</dbReference>
<protein>
    <submittedName>
        <fullName evidence="2">(rape) hypothetical protein</fullName>
    </submittedName>
</protein>
<sequence length="82" mass="9316">MDLVLEKNSLEAIELTEQLSQGLLGEEHFHLLCLRFLELVCAPKCSPEAFEFARTTLAPFGNVPKYVEKIQVKSESLFLFSK</sequence>
<dbReference type="Pfam" id="PF10607">
    <property type="entry name" value="CTLH"/>
    <property type="match status" value="1"/>
</dbReference>
<evidence type="ECO:0000259" key="1">
    <source>
        <dbReference type="PROSITE" id="PS50897"/>
    </source>
</evidence>
<dbReference type="InterPro" id="IPR024964">
    <property type="entry name" value="CTLH/CRA"/>
</dbReference>
<feature type="domain" description="CTLH" evidence="1">
    <location>
        <begin position="2"/>
        <end position="47"/>
    </location>
</feature>